<evidence type="ECO:0000313" key="2">
    <source>
        <dbReference type="EMBL" id="VAW32955.1"/>
    </source>
</evidence>
<name>A0A3B0UPA7_9ZZZZ</name>
<protein>
    <submittedName>
        <fullName evidence="2">Uncharacterized protein</fullName>
    </submittedName>
</protein>
<gene>
    <name evidence="2" type="ORF">MNBD_CPR01-373</name>
</gene>
<evidence type="ECO:0000256" key="1">
    <source>
        <dbReference type="SAM" id="Phobius"/>
    </source>
</evidence>
<feature type="transmembrane region" description="Helical" evidence="1">
    <location>
        <begin position="20"/>
        <end position="43"/>
    </location>
</feature>
<organism evidence="2">
    <name type="scientific">hydrothermal vent metagenome</name>
    <dbReference type="NCBI Taxonomy" id="652676"/>
    <lineage>
        <taxon>unclassified sequences</taxon>
        <taxon>metagenomes</taxon>
        <taxon>ecological metagenomes</taxon>
    </lineage>
</organism>
<keyword evidence="1" id="KW-1133">Transmembrane helix</keyword>
<keyword evidence="1" id="KW-0812">Transmembrane</keyword>
<reference evidence="2" key="1">
    <citation type="submission" date="2018-06" db="EMBL/GenBank/DDBJ databases">
        <authorList>
            <person name="Zhirakovskaya E."/>
        </authorList>
    </citation>
    <scope>NUCLEOTIDE SEQUENCE</scope>
</reference>
<keyword evidence="1" id="KW-0472">Membrane</keyword>
<proteinExistence type="predicted"/>
<dbReference type="AlphaFoldDB" id="A0A3B0UPA7"/>
<sequence>MHNFKKIIIGAIASPVRPLLILVGFLLVGYIGLLATVMTYGVLQMQSAEAMRDMSAKVATLDAEYFSTISTINKTDLSAQDFVKPISVAYVEGTQTAVSMRTQ</sequence>
<accession>A0A3B0UPA7</accession>
<dbReference type="EMBL" id="UOEV01000074">
    <property type="protein sequence ID" value="VAW32955.1"/>
    <property type="molecule type" value="Genomic_DNA"/>
</dbReference>